<dbReference type="Pfam" id="PF01066">
    <property type="entry name" value="CDP-OH_P_transf"/>
    <property type="match status" value="1"/>
</dbReference>
<feature type="transmembrane region" description="Helical" evidence="6">
    <location>
        <begin position="318"/>
        <end position="340"/>
    </location>
</feature>
<evidence type="ECO:0000256" key="1">
    <source>
        <dbReference type="ARBA" id="ARBA00004370"/>
    </source>
</evidence>
<name>A0ABP0V274_9BRYO</name>
<feature type="transmembrane region" description="Helical" evidence="6">
    <location>
        <begin position="288"/>
        <end position="306"/>
    </location>
</feature>
<dbReference type="Gene3D" id="1.20.120.1760">
    <property type="match status" value="1"/>
</dbReference>
<keyword evidence="4 6" id="KW-0472">Membrane</keyword>
<sequence length="394" mass="44230">MVYVGKHGVEALQRYKYSGVDRSYMAKYVFQPFWRFFVNFFPLWMPPNMITLMGFMFVVASALLSYIYSPHLDSPAPSWVYLCHGILLFLYQTFDAVDGKQARRTNSSSPLGELFDHGCDALTCSFETMAFASAVMAGKHFFWFWVIATIPFYGATWESFFTDTLILPEVNGPTEGLMLIYLAHFFTAIVGPTFWTLKCREALPGFLGRLPFIPDIAVNIFVIYMMLVVAVLPTVGYNVLNVYKVVKRRNSSMLAALAMLLPFLALVGSITLWGWVSPSDMLQNQPHLVILGTGFAFGLLVGRLILAHLCEEPKGLKTGMFMALFYLPFAISNALSAQVFDGKPLVNETWVLLGYCAFTFSLYAHFVIGVIQEITSALGIYCFRIGKVQNKKGT</sequence>
<keyword evidence="3 5" id="KW-0808">Transferase</keyword>
<evidence type="ECO:0008006" key="9">
    <source>
        <dbReference type="Google" id="ProtNLM"/>
    </source>
</evidence>
<comment type="similarity">
    <text evidence="2 5">Belongs to the CDP-alcohol phosphatidyltransferase class-I family.</text>
</comment>
<keyword evidence="6" id="KW-1133">Transmembrane helix</keyword>
<evidence type="ECO:0000256" key="6">
    <source>
        <dbReference type="SAM" id="Phobius"/>
    </source>
</evidence>
<dbReference type="InterPro" id="IPR043130">
    <property type="entry name" value="CDP-OH_PTrfase_TM_dom"/>
</dbReference>
<protein>
    <recommendedName>
        <fullName evidence="9">Choline/ethanolaminephosphotransferase 1</fullName>
    </recommendedName>
</protein>
<evidence type="ECO:0000313" key="8">
    <source>
        <dbReference type="Proteomes" id="UP001497512"/>
    </source>
</evidence>
<keyword evidence="6" id="KW-0812">Transmembrane</keyword>
<dbReference type="InterPro" id="IPR048254">
    <property type="entry name" value="CDP_ALCOHOL_P_TRANSF_CS"/>
</dbReference>
<feature type="transmembrane region" description="Helical" evidence="6">
    <location>
        <begin position="178"/>
        <end position="196"/>
    </location>
</feature>
<dbReference type="PIRSF" id="PIRSF015665">
    <property type="entry name" value="CHOPT"/>
    <property type="match status" value="1"/>
</dbReference>
<feature type="transmembrane region" description="Helical" evidence="6">
    <location>
        <begin position="142"/>
        <end position="166"/>
    </location>
</feature>
<dbReference type="PANTHER" id="PTHR10414">
    <property type="entry name" value="ETHANOLAMINEPHOSPHOTRANSFERASE"/>
    <property type="match status" value="1"/>
</dbReference>
<evidence type="ECO:0000256" key="5">
    <source>
        <dbReference type="RuleBase" id="RU003750"/>
    </source>
</evidence>
<gene>
    <name evidence="7" type="ORF">CSSPTR1EN2_LOCUS22900</name>
</gene>
<dbReference type="EMBL" id="OZ019901">
    <property type="protein sequence ID" value="CAK9236454.1"/>
    <property type="molecule type" value="Genomic_DNA"/>
</dbReference>
<dbReference type="PANTHER" id="PTHR10414:SF37">
    <property type="entry name" value="BB IN A BOXCAR, ISOFORM C"/>
    <property type="match status" value="1"/>
</dbReference>
<feature type="transmembrane region" description="Helical" evidence="6">
    <location>
        <begin position="216"/>
        <end position="240"/>
    </location>
</feature>
<evidence type="ECO:0000256" key="4">
    <source>
        <dbReference type="ARBA" id="ARBA00023136"/>
    </source>
</evidence>
<comment type="subcellular location">
    <subcellularLocation>
        <location evidence="1">Membrane</location>
    </subcellularLocation>
</comment>
<feature type="transmembrane region" description="Helical" evidence="6">
    <location>
        <begin position="76"/>
        <end position="94"/>
    </location>
</feature>
<organism evidence="7 8">
    <name type="scientific">Sphagnum troendelagicum</name>
    <dbReference type="NCBI Taxonomy" id="128251"/>
    <lineage>
        <taxon>Eukaryota</taxon>
        <taxon>Viridiplantae</taxon>
        <taxon>Streptophyta</taxon>
        <taxon>Embryophyta</taxon>
        <taxon>Bryophyta</taxon>
        <taxon>Sphagnophytina</taxon>
        <taxon>Sphagnopsida</taxon>
        <taxon>Sphagnales</taxon>
        <taxon>Sphagnaceae</taxon>
        <taxon>Sphagnum</taxon>
    </lineage>
</organism>
<evidence type="ECO:0000313" key="7">
    <source>
        <dbReference type="EMBL" id="CAK9236454.1"/>
    </source>
</evidence>
<dbReference type="InterPro" id="IPR014472">
    <property type="entry name" value="CHOPT"/>
</dbReference>
<feature type="transmembrane region" description="Helical" evidence="6">
    <location>
        <begin position="252"/>
        <end position="276"/>
    </location>
</feature>
<dbReference type="Proteomes" id="UP001497512">
    <property type="component" value="Chromosome 9"/>
</dbReference>
<dbReference type="InterPro" id="IPR000462">
    <property type="entry name" value="CDP-OH_P_trans"/>
</dbReference>
<keyword evidence="8" id="KW-1185">Reference proteome</keyword>
<evidence type="ECO:0000256" key="2">
    <source>
        <dbReference type="ARBA" id="ARBA00010441"/>
    </source>
</evidence>
<accession>A0ABP0V274</accession>
<feature type="transmembrane region" description="Helical" evidence="6">
    <location>
        <begin position="49"/>
        <end position="69"/>
    </location>
</feature>
<feature type="transmembrane region" description="Helical" evidence="6">
    <location>
        <begin position="360"/>
        <end position="383"/>
    </location>
</feature>
<evidence type="ECO:0000256" key="3">
    <source>
        <dbReference type="ARBA" id="ARBA00022679"/>
    </source>
</evidence>
<proteinExistence type="inferred from homology"/>
<dbReference type="PROSITE" id="PS00379">
    <property type="entry name" value="CDP_ALCOHOL_P_TRANSF"/>
    <property type="match status" value="1"/>
</dbReference>
<reference evidence="7" key="1">
    <citation type="submission" date="2024-02" db="EMBL/GenBank/DDBJ databases">
        <authorList>
            <consortium name="ELIXIR-Norway"/>
            <consortium name="Elixir Norway"/>
        </authorList>
    </citation>
    <scope>NUCLEOTIDE SEQUENCE</scope>
</reference>